<feature type="binding site" evidence="7">
    <location>
        <position position="175"/>
    </location>
    <ligand>
        <name>substrate</name>
    </ligand>
</feature>
<comment type="function">
    <text evidence="7">Involved in the gluconeogenesis. Catalyzes stereospecifically the conversion of dihydroxyacetone phosphate (DHAP) to D-glyceraldehyde-3-phosphate (G3P).</text>
</comment>
<dbReference type="GO" id="GO:0046166">
    <property type="term" value="P:glyceraldehyde-3-phosphate biosynthetic process"/>
    <property type="evidence" value="ECO:0007669"/>
    <property type="project" value="TreeGrafter"/>
</dbReference>
<comment type="pathway">
    <text evidence="1 7 8">Carbohydrate degradation; glycolysis; D-glyceraldehyde 3-phosphate from glycerone phosphate: step 1/1.</text>
</comment>
<keyword evidence="3 7" id="KW-0312">Gluconeogenesis</keyword>
<dbReference type="GO" id="GO:0006096">
    <property type="term" value="P:glycolytic process"/>
    <property type="evidence" value="ECO:0007669"/>
    <property type="project" value="UniProtKB-UniRule"/>
</dbReference>
<dbReference type="InterPro" id="IPR035990">
    <property type="entry name" value="TIM_sf"/>
</dbReference>
<dbReference type="GO" id="GO:0005829">
    <property type="term" value="C:cytosol"/>
    <property type="evidence" value="ECO:0007669"/>
    <property type="project" value="TreeGrafter"/>
</dbReference>
<evidence type="ECO:0000256" key="4">
    <source>
        <dbReference type="ARBA" id="ARBA00022490"/>
    </source>
</evidence>
<keyword evidence="6 7" id="KW-0413">Isomerase</keyword>
<dbReference type="HOGENOM" id="CLU_024251_2_3_7"/>
<feature type="active site" description="Electrophile" evidence="7">
    <location>
        <position position="97"/>
    </location>
</feature>
<dbReference type="Pfam" id="PF00121">
    <property type="entry name" value="TIM"/>
    <property type="match status" value="1"/>
</dbReference>
<dbReference type="Proteomes" id="UP000001784">
    <property type="component" value="Chromosome"/>
</dbReference>
<dbReference type="EMBL" id="CP000478">
    <property type="protein sequence ID" value="ABK17742.1"/>
    <property type="molecule type" value="Genomic_DNA"/>
</dbReference>
<comment type="subunit">
    <text evidence="7 8">Homodimer.</text>
</comment>
<feature type="binding site" evidence="7">
    <location>
        <position position="215"/>
    </location>
    <ligand>
        <name>substrate</name>
    </ligand>
</feature>
<dbReference type="InterPro" id="IPR013785">
    <property type="entry name" value="Aldolase_TIM"/>
</dbReference>
<evidence type="ECO:0000256" key="1">
    <source>
        <dbReference type="ARBA" id="ARBA00004680"/>
    </source>
</evidence>
<evidence type="ECO:0000256" key="3">
    <source>
        <dbReference type="ARBA" id="ARBA00022432"/>
    </source>
</evidence>
<dbReference type="CDD" id="cd00311">
    <property type="entry name" value="TIM"/>
    <property type="match status" value="1"/>
</dbReference>
<reference evidence="9 10" key="1">
    <citation type="submission" date="2006-10" db="EMBL/GenBank/DDBJ databases">
        <title>Complete sequence of Syntrophobacter fumaroxidans MPOB.</title>
        <authorList>
            <consortium name="US DOE Joint Genome Institute"/>
            <person name="Copeland A."/>
            <person name="Lucas S."/>
            <person name="Lapidus A."/>
            <person name="Barry K."/>
            <person name="Detter J.C."/>
            <person name="Glavina del Rio T."/>
            <person name="Hammon N."/>
            <person name="Israni S."/>
            <person name="Pitluck S."/>
            <person name="Goltsman E.G."/>
            <person name="Martinez M."/>
            <person name="Schmutz J."/>
            <person name="Larimer F."/>
            <person name="Land M."/>
            <person name="Hauser L."/>
            <person name="Kyrpides N."/>
            <person name="Kim E."/>
            <person name="Boone D.R."/>
            <person name="Brockman F."/>
            <person name="Culley D."/>
            <person name="Ferry J."/>
            <person name="Gunsalus R."/>
            <person name="McInerney M.J."/>
            <person name="Morrison M."/>
            <person name="Plugge C."/>
            <person name="Rohlin L."/>
            <person name="Scholten J."/>
            <person name="Sieber J."/>
            <person name="Stams A.J.M."/>
            <person name="Worm P."/>
            <person name="Henstra A.M."/>
            <person name="Richardson P."/>
        </authorList>
    </citation>
    <scope>NUCLEOTIDE SEQUENCE [LARGE SCALE GENOMIC DNA]</scope>
    <source>
        <strain evidence="10">DSM 10017 / MPOB</strain>
    </source>
</reference>
<evidence type="ECO:0000256" key="5">
    <source>
        <dbReference type="ARBA" id="ARBA00023152"/>
    </source>
</evidence>
<dbReference type="PROSITE" id="PS51440">
    <property type="entry name" value="TIM_2"/>
    <property type="match status" value="1"/>
</dbReference>
<comment type="subcellular location">
    <subcellularLocation>
        <location evidence="7 8">Cytoplasm</location>
    </subcellularLocation>
</comment>
<dbReference type="HAMAP" id="MF_00147_B">
    <property type="entry name" value="TIM_B"/>
    <property type="match status" value="1"/>
</dbReference>
<dbReference type="GO" id="GO:0019563">
    <property type="term" value="P:glycerol catabolic process"/>
    <property type="evidence" value="ECO:0007669"/>
    <property type="project" value="TreeGrafter"/>
</dbReference>
<dbReference type="STRING" id="335543.Sfum_2059"/>
<comment type="pathway">
    <text evidence="7 8">Carbohydrate biosynthesis; gluconeogenesis.</text>
</comment>
<dbReference type="InterPro" id="IPR022896">
    <property type="entry name" value="TrioseP_Isoase_bac/euk"/>
</dbReference>
<evidence type="ECO:0000256" key="8">
    <source>
        <dbReference type="RuleBase" id="RU363013"/>
    </source>
</evidence>
<dbReference type="OrthoDB" id="9809429at2"/>
<dbReference type="NCBIfam" id="TIGR00419">
    <property type="entry name" value="tim"/>
    <property type="match status" value="1"/>
</dbReference>
<evidence type="ECO:0000313" key="10">
    <source>
        <dbReference type="Proteomes" id="UP000001784"/>
    </source>
</evidence>
<protein>
    <recommendedName>
        <fullName evidence="7 8">Triosephosphate isomerase</fullName>
        <shortName evidence="7">TIM</shortName>
        <shortName evidence="7">TPI</shortName>
        <ecNumber evidence="7 8">5.3.1.1</ecNumber>
    </recommendedName>
    <alternativeName>
        <fullName evidence="7">Triose-phosphate isomerase</fullName>
    </alternativeName>
</protein>
<proteinExistence type="inferred from homology"/>
<dbReference type="eggNOG" id="COG0149">
    <property type="taxonomic scope" value="Bacteria"/>
</dbReference>
<dbReference type="PANTHER" id="PTHR21139">
    <property type="entry name" value="TRIOSEPHOSPHATE ISOMERASE"/>
    <property type="match status" value="1"/>
</dbReference>
<dbReference type="Gene3D" id="3.20.20.70">
    <property type="entry name" value="Aldolase class I"/>
    <property type="match status" value="1"/>
</dbReference>
<dbReference type="KEGG" id="sfu:Sfum_2059"/>
<feature type="binding site" evidence="7">
    <location>
        <begin position="11"/>
        <end position="13"/>
    </location>
    <ligand>
        <name>substrate</name>
    </ligand>
</feature>
<accession>A0LJZ0</accession>
<evidence type="ECO:0000256" key="7">
    <source>
        <dbReference type="HAMAP-Rule" id="MF_00147"/>
    </source>
</evidence>
<evidence type="ECO:0000313" key="9">
    <source>
        <dbReference type="EMBL" id="ABK17742.1"/>
    </source>
</evidence>
<feature type="binding site" evidence="7">
    <location>
        <begin position="236"/>
        <end position="237"/>
    </location>
    <ligand>
        <name>substrate</name>
    </ligand>
</feature>
<feature type="active site" description="Proton acceptor" evidence="7">
    <location>
        <position position="169"/>
    </location>
</feature>
<keyword evidence="5 7" id="KW-0324">Glycolysis</keyword>
<dbReference type="UniPathway" id="UPA00109">
    <property type="reaction ID" value="UER00189"/>
</dbReference>
<comment type="catalytic activity">
    <reaction evidence="7 8">
        <text>D-glyceraldehyde 3-phosphate = dihydroxyacetone phosphate</text>
        <dbReference type="Rhea" id="RHEA:18585"/>
        <dbReference type="ChEBI" id="CHEBI:57642"/>
        <dbReference type="ChEBI" id="CHEBI:59776"/>
        <dbReference type="EC" id="5.3.1.1"/>
    </reaction>
</comment>
<dbReference type="InterPro" id="IPR020861">
    <property type="entry name" value="Triosephosphate_isomerase_AS"/>
</dbReference>
<organism evidence="9 10">
    <name type="scientific">Syntrophobacter fumaroxidans (strain DSM 10017 / MPOB)</name>
    <dbReference type="NCBI Taxonomy" id="335543"/>
    <lineage>
        <taxon>Bacteria</taxon>
        <taxon>Pseudomonadati</taxon>
        <taxon>Thermodesulfobacteriota</taxon>
        <taxon>Syntrophobacteria</taxon>
        <taxon>Syntrophobacterales</taxon>
        <taxon>Syntrophobacteraceae</taxon>
        <taxon>Syntrophobacter</taxon>
    </lineage>
</organism>
<evidence type="ECO:0000256" key="6">
    <source>
        <dbReference type="ARBA" id="ARBA00023235"/>
    </source>
</evidence>
<dbReference type="EC" id="5.3.1.1" evidence="7 8"/>
<dbReference type="GO" id="GO:0006094">
    <property type="term" value="P:gluconeogenesis"/>
    <property type="evidence" value="ECO:0007669"/>
    <property type="project" value="UniProtKB-UniRule"/>
</dbReference>
<keyword evidence="10" id="KW-1185">Reference proteome</keyword>
<dbReference type="InterPro" id="IPR000652">
    <property type="entry name" value="Triosephosphate_isomerase"/>
</dbReference>
<dbReference type="PANTHER" id="PTHR21139:SF42">
    <property type="entry name" value="TRIOSEPHOSPHATE ISOMERASE"/>
    <property type="match status" value="1"/>
</dbReference>
<dbReference type="PROSITE" id="PS00171">
    <property type="entry name" value="TIM_1"/>
    <property type="match status" value="1"/>
</dbReference>
<name>A0LJZ0_SYNFM</name>
<dbReference type="FunFam" id="3.20.20.70:FF:000016">
    <property type="entry name" value="Triosephosphate isomerase"/>
    <property type="match status" value="1"/>
</dbReference>
<dbReference type="AlphaFoldDB" id="A0LJZ0"/>
<gene>
    <name evidence="7" type="primary">tpiA</name>
    <name evidence="9" type="ordered locus">Sfum_2059</name>
</gene>
<keyword evidence="4 7" id="KW-0963">Cytoplasm</keyword>
<sequence>MEKRIPLIAANWKMHKTVGESVAFIEELQREVGAVTDREVVIAPPFTALAAVRRVMTAPGYRLASQNCHQEAKGAFTGEVSGGMLKDVGCEYVIVGHSERRHVFGETNETIRLKVAAAFACGLVPILCVGEVLAERESNRTFKVVDEQVQSAVLGLTPQQARELVIAYEPVWAIGTGKTATPDQAQEVHAFIRERYAALCDKTVANLTRILYGGSVKPDNVDSLMAQPDVDGLLVGGASLEVGSFKRIIRFVSP</sequence>
<dbReference type="UniPathway" id="UPA00138"/>
<dbReference type="InParanoid" id="A0LJZ0"/>
<dbReference type="RefSeq" id="WP_011698911.1">
    <property type="nucleotide sequence ID" value="NC_008554.1"/>
</dbReference>
<dbReference type="SUPFAM" id="SSF51351">
    <property type="entry name" value="Triosephosphate isomerase (TIM)"/>
    <property type="match status" value="1"/>
</dbReference>
<comment type="similarity">
    <text evidence="2 7 8">Belongs to the triosephosphate isomerase family.</text>
</comment>
<dbReference type="FunCoup" id="A0LJZ0">
    <property type="interactions" value="542"/>
</dbReference>
<evidence type="ECO:0000256" key="2">
    <source>
        <dbReference type="ARBA" id="ARBA00007422"/>
    </source>
</evidence>
<dbReference type="GO" id="GO:0004807">
    <property type="term" value="F:triose-phosphate isomerase activity"/>
    <property type="evidence" value="ECO:0007669"/>
    <property type="project" value="UniProtKB-UniRule"/>
</dbReference>